<comment type="caution">
    <text evidence="1">The sequence shown here is derived from an EMBL/GenBank/DDBJ whole genome shotgun (WGS) entry which is preliminary data.</text>
</comment>
<evidence type="ECO:0000313" key="1">
    <source>
        <dbReference type="EMBL" id="KAH3728891.1"/>
    </source>
</evidence>
<dbReference type="AlphaFoldDB" id="A0A9D4HRY8"/>
<name>A0A9D4HRY8_DREPO</name>
<accession>A0A9D4HRY8</accession>
<proteinExistence type="predicted"/>
<protein>
    <submittedName>
        <fullName evidence="1">Uncharacterized protein</fullName>
    </submittedName>
</protein>
<sequence length="56" mass="6052">MKPGNPPEHVVDADDAVRSRGATVVHDGRVALHPHPAPALAHESVVARRHLTLQQH</sequence>
<reference evidence="1" key="2">
    <citation type="submission" date="2020-11" db="EMBL/GenBank/DDBJ databases">
        <authorList>
            <person name="McCartney M.A."/>
            <person name="Auch B."/>
            <person name="Kono T."/>
            <person name="Mallez S."/>
            <person name="Becker A."/>
            <person name="Gohl D.M."/>
            <person name="Silverstein K.A.T."/>
            <person name="Koren S."/>
            <person name="Bechman K.B."/>
            <person name="Herman A."/>
            <person name="Abrahante J.E."/>
            <person name="Garbe J."/>
        </authorList>
    </citation>
    <scope>NUCLEOTIDE SEQUENCE</scope>
    <source>
        <strain evidence="1">Duluth1</strain>
        <tissue evidence="1">Whole animal</tissue>
    </source>
</reference>
<gene>
    <name evidence="1" type="ORF">DPMN_054854</name>
</gene>
<reference evidence="1" key="1">
    <citation type="journal article" date="2019" name="bioRxiv">
        <title>The Genome of the Zebra Mussel, Dreissena polymorpha: A Resource for Invasive Species Research.</title>
        <authorList>
            <person name="McCartney M.A."/>
            <person name="Auch B."/>
            <person name="Kono T."/>
            <person name="Mallez S."/>
            <person name="Zhang Y."/>
            <person name="Obille A."/>
            <person name="Becker A."/>
            <person name="Abrahante J.E."/>
            <person name="Garbe J."/>
            <person name="Badalamenti J.P."/>
            <person name="Herman A."/>
            <person name="Mangelson H."/>
            <person name="Liachko I."/>
            <person name="Sullivan S."/>
            <person name="Sone E.D."/>
            <person name="Koren S."/>
            <person name="Silverstein K.A.T."/>
            <person name="Beckman K.B."/>
            <person name="Gohl D.M."/>
        </authorList>
    </citation>
    <scope>NUCLEOTIDE SEQUENCE</scope>
    <source>
        <strain evidence="1">Duluth1</strain>
        <tissue evidence="1">Whole animal</tissue>
    </source>
</reference>
<keyword evidence="2" id="KW-1185">Reference proteome</keyword>
<evidence type="ECO:0000313" key="2">
    <source>
        <dbReference type="Proteomes" id="UP000828390"/>
    </source>
</evidence>
<dbReference type="EMBL" id="JAIWYP010000012">
    <property type="protein sequence ID" value="KAH3728891.1"/>
    <property type="molecule type" value="Genomic_DNA"/>
</dbReference>
<dbReference type="Proteomes" id="UP000828390">
    <property type="component" value="Unassembled WGS sequence"/>
</dbReference>
<organism evidence="1 2">
    <name type="scientific">Dreissena polymorpha</name>
    <name type="common">Zebra mussel</name>
    <name type="synonym">Mytilus polymorpha</name>
    <dbReference type="NCBI Taxonomy" id="45954"/>
    <lineage>
        <taxon>Eukaryota</taxon>
        <taxon>Metazoa</taxon>
        <taxon>Spiralia</taxon>
        <taxon>Lophotrochozoa</taxon>
        <taxon>Mollusca</taxon>
        <taxon>Bivalvia</taxon>
        <taxon>Autobranchia</taxon>
        <taxon>Heteroconchia</taxon>
        <taxon>Euheterodonta</taxon>
        <taxon>Imparidentia</taxon>
        <taxon>Neoheterodontei</taxon>
        <taxon>Myida</taxon>
        <taxon>Dreissenoidea</taxon>
        <taxon>Dreissenidae</taxon>
        <taxon>Dreissena</taxon>
    </lineage>
</organism>